<evidence type="ECO:0000313" key="2">
    <source>
        <dbReference type="Proteomes" id="UP000756132"/>
    </source>
</evidence>
<protein>
    <recommendedName>
        <fullName evidence="3">Tyrosine specific protein phosphatases domain-containing protein</fullName>
    </recommendedName>
</protein>
<proteinExistence type="predicted"/>
<gene>
    <name evidence="1" type="ORF">CLAFUR5_02462</name>
</gene>
<dbReference type="Proteomes" id="UP000756132">
    <property type="component" value="Chromosome 2"/>
</dbReference>
<sequence length="119" mass="13272">MYALMVKTHQPIFKAVFQHMLDRPGEPFLFHCTVGQDRTGVLAALIQSLAGTSVSDIQRDYALTRVGIEPVKGLLKQKAASLVEQFPEHPMIKAAATFESDAMRICLEAMERRHYGIEG</sequence>
<organism evidence="1 2">
    <name type="scientific">Passalora fulva</name>
    <name type="common">Tomato leaf mold</name>
    <name type="synonym">Cladosporium fulvum</name>
    <dbReference type="NCBI Taxonomy" id="5499"/>
    <lineage>
        <taxon>Eukaryota</taxon>
        <taxon>Fungi</taxon>
        <taxon>Dikarya</taxon>
        <taxon>Ascomycota</taxon>
        <taxon>Pezizomycotina</taxon>
        <taxon>Dothideomycetes</taxon>
        <taxon>Dothideomycetidae</taxon>
        <taxon>Mycosphaerellales</taxon>
        <taxon>Mycosphaerellaceae</taxon>
        <taxon>Fulvia</taxon>
    </lineage>
</organism>
<dbReference type="AlphaFoldDB" id="A0A9Q8LBI6"/>
<dbReference type="SUPFAM" id="SSF52799">
    <property type="entry name" value="(Phosphotyrosine protein) phosphatases II"/>
    <property type="match status" value="1"/>
</dbReference>
<dbReference type="PROSITE" id="PS00383">
    <property type="entry name" value="TYR_PHOSPHATASE_1"/>
    <property type="match status" value="1"/>
</dbReference>
<dbReference type="KEGG" id="ffu:CLAFUR5_02462"/>
<dbReference type="EMBL" id="CP090164">
    <property type="protein sequence ID" value="UJO14435.1"/>
    <property type="molecule type" value="Genomic_DNA"/>
</dbReference>
<dbReference type="InterPro" id="IPR016130">
    <property type="entry name" value="Tyr_Pase_AS"/>
</dbReference>
<reference evidence="1" key="2">
    <citation type="journal article" date="2022" name="Microb. Genom.">
        <title>A chromosome-scale genome assembly of the tomato pathogen Cladosporium fulvum reveals a compartmentalized genome architecture and the presence of a dispensable chromosome.</title>
        <authorList>
            <person name="Zaccaron A.Z."/>
            <person name="Chen L.H."/>
            <person name="Samaras A."/>
            <person name="Stergiopoulos I."/>
        </authorList>
    </citation>
    <scope>NUCLEOTIDE SEQUENCE</scope>
    <source>
        <strain evidence="1">Race5_Kim</strain>
    </source>
</reference>
<dbReference type="RefSeq" id="XP_047758801.1">
    <property type="nucleotide sequence ID" value="XM_047901610.1"/>
</dbReference>
<dbReference type="OrthoDB" id="449382at2759"/>
<dbReference type="GeneID" id="71982340"/>
<dbReference type="GO" id="GO:0004721">
    <property type="term" value="F:phosphoprotein phosphatase activity"/>
    <property type="evidence" value="ECO:0007669"/>
    <property type="project" value="InterPro"/>
</dbReference>
<dbReference type="Pfam" id="PF13350">
    <property type="entry name" value="Y_phosphatase3"/>
    <property type="match status" value="1"/>
</dbReference>
<accession>A0A9Q8LBI6</accession>
<dbReference type="InterPro" id="IPR029021">
    <property type="entry name" value="Prot-tyrosine_phosphatase-like"/>
</dbReference>
<evidence type="ECO:0008006" key="3">
    <source>
        <dbReference type="Google" id="ProtNLM"/>
    </source>
</evidence>
<dbReference type="Gene3D" id="3.90.190.10">
    <property type="entry name" value="Protein tyrosine phosphatase superfamily"/>
    <property type="match status" value="1"/>
</dbReference>
<reference evidence="1" key="1">
    <citation type="submission" date="2021-12" db="EMBL/GenBank/DDBJ databases">
        <authorList>
            <person name="Zaccaron A."/>
            <person name="Stergiopoulos I."/>
        </authorList>
    </citation>
    <scope>NUCLEOTIDE SEQUENCE</scope>
    <source>
        <strain evidence="1">Race5_Kim</strain>
    </source>
</reference>
<keyword evidence="2" id="KW-1185">Reference proteome</keyword>
<evidence type="ECO:0000313" key="1">
    <source>
        <dbReference type="EMBL" id="UJO14435.1"/>
    </source>
</evidence>
<name>A0A9Q8LBI6_PASFU</name>
<dbReference type="InterPro" id="IPR026893">
    <property type="entry name" value="Tyr/Ser_Pase_IphP-type"/>
</dbReference>